<protein>
    <submittedName>
        <fullName evidence="1">Uncharacterized protein</fullName>
    </submittedName>
</protein>
<dbReference type="AlphaFoldDB" id="A0A6C0CKD3"/>
<organism evidence="1">
    <name type="scientific">viral metagenome</name>
    <dbReference type="NCBI Taxonomy" id="1070528"/>
    <lineage>
        <taxon>unclassified sequences</taxon>
        <taxon>metagenomes</taxon>
        <taxon>organismal metagenomes</taxon>
    </lineage>
</organism>
<proteinExistence type="predicted"/>
<sequence length="158" mass="18923">MLIPREVITDDLLFIEPQITKLEFKNNLGFKECSYISHSFCLPDELHKKDDKIYLPYINNNIYCHNNYLLVKCNEKYAICKKNKYTKYWCDGCGKDGYCRSDDCNGNLYYDHEYDTCLQKNLILYDALMLYFSLDIKLDKRDYYKSDDEYISNPISRL</sequence>
<reference evidence="1" key="1">
    <citation type="journal article" date="2020" name="Nature">
        <title>Giant virus diversity and host interactions through global metagenomics.</title>
        <authorList>
            <person name="Schulz F."/>
            <person name="Roux S."/>
            <person name="Paez-Espino D."/>
            <person name="Jungbluth S."/>
            <person name="Walsh D.A."/>
            <person name="Denef V.J."/>
            <person name="McMahon K.D."/>
            <person name="Konstantinidis K.T."/>
            <person name="Eloe-Fadrosh E.A."/>
            <person name="Kyrpides N.C."/>
            <person name="Woyke T."/>
        </authorList>
    </citation>
    <scope>NUCLEOTIDE SEQUENCE</scope>
    <source>
        <strain evidence="1">GVMAG-M-3300021185-45</strain>
    </source>
</reference>
<evidence type="ECO:0000313" key="1">
    <source>
        <dbReference type="EMBL" id="QHT04350.1"/>
    </source>
</evidence>
<accession>A0A6C0CKD3</accession>
<name>A0A6C0CKD3_9ZZZZ</name>
<dbReference type="EMBL" id="MN739427">
    <property type="protein sequence ID" value="QHT04350.1"/>
    <property type="molecule type" value="Genomic_DNA"/>
</dbReference>